<accession>A0A081S5I7</accession>
<dbReference type="Gene3D" id="3.40.50.1000">
    <property type="entry name" value="HAD superfamily/HAD-like"/>
    <property type="match status" value="1"/>
</dbReference>
<evidence type="ECO:0000313" key="3">
    <source>
        <dbReference type="Proteomes" id="UP000028027"/>
    </source>
</evidence>
<dbReference type="Pfam" id="PF00702">
    <property type="entry name" value="Hydrolase"/>
    <property type="match status" value="1"/>
</dbReference>
<organism evidence="2 3">
    <name type="scientific">Marine Group I thaumarchaeote SCGC AAA799-E16</name>
    <dbReference type="NCBI Taxonomy" id="1502292"/>
    <lineage>
        <taxon>Archaea</taxon>
        <taxon>Nitrososphaerota</taxon>
        <taxon>Marine Group I</taxon>
    </lineage>
</organism>
<evidence type="ECO:0000313" key="2">
    <source>
        <dbReference type="EMBL" id="KER06190.1"/>
    </source>
</evidence>
<dbReference type="SUPFAM" id="SSF56784">
    <property type="entry name" value="HAD-like"/>
    <property type="match status" value="1"/>
</dbReference>
<dbReference type="GO" id="GO:0004427">
    <property type="term" value="F:inorganic diphosphate phosphatase activity"/>
    <property type="evidence" value="ECO:0007669"/>
    <property type="project" value="UniProtKB-EC"/>
</dbReference>
<proteinExistence type="inferred from homology"/>
<dbReference type="InterPro" id="IPR036412">
    <property type="entry name" value="HAD-like_sf"/>
</dbReference>
<dbReference type="GO" id="GO:0006281">
    <property type="term" value="P:DNA repair"/>
    <property type="evidence" value="ECO:0007669"/>
    <property type="project" value="TreeGrafter"/>
</dbReference>
<sequence>MSNQKFDSIIFDCDGVLVDITQSYDKTIDKTCRYILKDFAGIDSITIDHKIIDGFKASGGFNDEVDLAYAAILSLYASNKLNREPSEFIFEVISNTDKTGIRSVQSYIESVCDISEFLSKLGSLDDRHNNPVYSIFDQLFFGPELYEKLFNKQSKFSEEGMISNDKVILSRSLLETLQKEFGKKLAVVTGRGIESIRYSLKDMLNYFDTKSSAFLEDEPRDLAKPNPTALIRAIKSMESKNCLYVGDSMEDYMMAKDAAQEGYPTTFCAIVGTSTNPEDRRKLFVDSGVEMILESINDIPKVLNLV</sequence>
<comment type="caution">
    <text evidence="2">The sequence shown here is derived from an EMBL/GenBank/DDBJ whole genome shotgun (WGS) entry which is preliminary data.</text>
</comment>
<gene>
    <name evidence="2" type="ORF">AAA799E16_01031</name>
</gene>
<dbReference type="PATRIC" id="fig|1502292.3.peg.956"/>
<keyword evidence="3" id="KW-1185">Reference proteome</keyword>
<keyword evidence="2" id="KW-0378">Hydrolase</keyword>
<dbReference type="Proteomes" id="UP000028027">
    <property type="component" value="Unassembled WGS sequence"/>
</dbReference>
<comment type="similarity">
    <text evidence="1">Belongs to the HAD-like hydrolase superfamily.</text>
</comment>
<dbReference type="CDD" id="cd01427">
    <property type="entry name" value="HAD_like"/>
    <property type="match status" value="1"/>
</dbReference>
<name>A0A081S5I7_9ARCH</name>
<reference evidence="2 3" key="1">
    <citation type="submission" date="2014-06" db="EMBL/GenBank/DDBJ databases">
        <authorList>
            <person name="Ngugi D.K."/>
            <person name="Blom J."/>
            <person name="Alam I."/>
            <person name="Rashid M."/>
            <person name="Ba Alawi W."/>
            <person name="Zhang G."/>
            <person name="Hikmawan T."/>
            <person name="Guan Y."/>
            <person name="Antunes A."/>
            <person name="Siam R."/>
            <person name="Eldorry H."/>
            <person name="Bajic V."/>
            <person name="Stingl U."/>
        </authorList>
    </citation>
    <scope>NUCLEOTIDE SEQUENCE [LARGE SCALE GENOMIC DNA]</scope>
    <source>
        <strain evidence="2">SCGC AAA799-E16</strain>
    </source>
</reference>
<dbReference type="EC" id="3.6.1.1" evidence="2"/>
<dbReference type="InterPro" id="IPR006439">
    <property type="entry name" value="HAD-SF_hydro_IA"/>
</dbReference>
<dbReference type="InterPro" id="IPR023214">
    <property type="entry name" value="HAD_sf"/>
</dbReference>
<dbReference type="GO" id="GO:0008967">
    <property type="term" value="F:phosphoglycolate phosphatase activity"/>
    <property type="evidence" value="ECO:0007669"/>
    <property type="project" value="TreeGrafter"/>
</dbReference>
<dbReference type="NCBIfam" id="TIGR01549">
    <property type="entry name" value="HAD-SF-IA-v1"/>
    <property type="match status" value="1"/>
</dbReference>
<dbReference type="InterPro" id="IPR050155">
    <property type="entry name" value="HAD-like_hydrolase_sf"/>
</dbReference>
<dbReference type="PANTHER" id="PTHR43434">
    <property type="entry name" value="PHOSPHOGLYCOLATE PHOSPHATASE"/>
    <property type="match status" value="1"/>
</dbReference>
<dbReference type="PANTHER" id="PTHR43434:SF1">
    <property type="entry name" value="PHOSPHOGLYCOLATE PHOSPHATASE"/>
    <property type="match status" value="1"/>
</dbReference>
<dbReference type="EMBL" id="JNVL01000013">
    <property type="protein sequence ID" value="KER06190.1"/>
    <property type="molecule type" value="Genomic_DNA"/>
</dbReference>
<protein>
    <submittedName>
        <fullName evidence="2">Pyrophosphatase PpaX protein</fullName>
        <ecNumber evidence="2">3.6.1.1</ecNumber>
    </submittedName>
</protein>
<evidence type="ECO:0000256" key="1">
    <source>
        <dbReference type="ARBA" id="ARBA00007958"/>
    </source>
</evidence>
<dbReference type="AlphaFoldDB" id="A0A081S5I7"/>